<dbReference type="GO" id="GO:0035556">
    <property type="term" value="P:intracellular signal transduction"/>
    <property type="evidence" value="ECO:0007669"/>
    <property type="project" value="TreeGrafter"/>
</dbReference>
<feature type="region of interest" description="Disordered" evidence="12">
    <location>
        <begin position="1087"/>
        <end position="1176"/>
    </location>
</feature>
<feature type="compositionally biased region" description="Basic and acidic residues" evidence="12">
    <location>
        <begin position="1230"/>
        <end position="1241"/>
    </location>
</feature>
<feature type="compositionally biased region" description="Low complexity" evidence="12">
    <location>
        <begin position="74"/>
        <end position="91"/>
    </location>
</feature>
<dbReference type="InterPro" id="IPR000961">
    <property type="entry name" value="AGC-kinase_C"/>
</dbReference>
<feature type="region of interest" description="Disordered" evidence="12">
    <location>
        <begin position="1207"/>
        <end position="1426"/>
    </location>
</feature>
<feature type="compositionally biased region" description="Low complexity" evidence="12">
    <location>
        <begin position="1310"/>
        <end position="1329"/>
    </location>
</feature>
<evidence type="ECO:0000256" key="1">
    <source>
        <dbReference type="ARBA" id="ARBA00001946"/>
    </source>
</evidence>
<reference evidence="16" key="1">
    <citation type="submission" date="2025-08" db="UniProtKB">
        <authorList>
            <consortium name="Ensembl"/>
        </authorList>
    </citation>
    <scope>IDENTIFICATION</scope>
</reference>
<dbReference type="InterPro" id="IPR000719">
    <property type="entry name" value="Prot_kinase_dom"/>
</dbReference>
<accession>A0A672LSB6</accession>
<comment type="cofactor">
    <cofactor evidence="1">
        <name>Mg(2+)</name>
        <dbReference type="ChEBI" id="CHEBI:18420"/>
    </cofactor>
</comment>
<evidence type="ECO:0000256" key="5">
    <source>
        <dbReference type="ARBA" id="ARBA00022679"/>
    </source>
</evidence>
<dbReference type="SMART" id="SM00220">
    <property type="entry name" value="S_TKc"/>
    <property type="match status" value="1"/>
</dbReference>
<dbReference type="GO" id="GO:0005524">
    <property type="term" value="F:ATP binding"/>
    <property type="evidence" value="ECO:0007669"/>
    <property type="project" value="UniProtKB-KW"/>
</dbReference>
<protein>
    <recommendedName>
        <fullName evidence="3">non-specific serine/threonine protein kinase</fullName>
        <ecNumber evidence="3">2.7.11.1</ecNumber>
    </recommendedName>
</protein>
<evidence type="ECO:0000256" key="8">
    <source>
        <dbReference type="ARBA" id="ARBA00022840"/>
    </source>
</evidence>
<evidence type="ECO:0000256" key="7">
    <source>
        <dbReference type="ARBA" id="ARBA00022777"/>
    </source>
</evidence>
<sequence>MFRRTKSCRTSNRKSLILTSTSPTLPRPHSPLPGHIGSSPLDSPRTFSPSAPAHFSFASSRRADGRRWSLASLPSSGYGTNTPSSTSSSSSQERLHQLPFQPTLDELHFLSKHFGSTESITDDDGRRSPQVRPRSRSLSPGRSPSCYDSEIVMMNHVYKERFPKATAQMEERLAEFIESYSPENVLPLADGVLSFIHHQIAELSRDCLTKSREGLISTIYFYELQENLEKLLHEAYERSESSELTFIAELVKKLFIIISRPARLLECLEFNPEEFYHLLEAAEDHAKEGQLMKADIPRYIISQLGLTRDPLEGERETNTTEHPHSERICPSHLDRRAVYLVRHRETRQRFAMKKINKQNLLLRNQIQQAFVERDILTFAENPFVVSMFCSFETRRHLCMVMDERSWLVVLLHSLLITSMGHIKLTDFGLSKMGLMNLTTNLYEGHIEKDAREFLDKQVCGTPEYIAPEVILRQGYGKPVDWWAMGIILYEFLVGCVPFFGDTTEELFGQVITDYIEWPKGDEALPSEAQSLISALLQTNPLVRLGTGGAFEVKQHWFFLGLDWNGLLRQKAEFIPHLESEEDTSYFDTRSERYRHINSYDEDDTNDDEPVEIRQFSSCSPRFSKVYSSMEHLSQLEQKTPVVTRREHRGRRDDKMAKRESLGSFTMRDKSWRTGSPEMKRLSCSESLYMEGDYSPPMGARRRFSALMDTHRFATPQEGDGELSEKQGAAKAPGSLVEGTTAPSSPSAIPGAIAVVGRDVVAMGDTVGQRATKDLVLRQARHQQLSSDGEKRTSRPGSKVIKSASATALSVIIPGVEQHGSSPLASPMSPRSLSSNPSSRDSSPSRDYCPTVTVLRSPITIHRSGKKYGFTLRAIRVYMGDTDIYSVHHIVWHVEDGGPAQEAGLCAGDLITHVNSESVHGLVHTEVVELILKSGNKVTVTTTPFENTSIKVGPARKSSYKSKMARRSKRTVKEGQESKRRGSLFRKITKQSNLLHTSRSLSSLNRSLSSSDSLPGSPTHSLSGHSPTQSYRSTPESSHLGASSQSSSPASSTPNSPATTQHMRPSSLHGLSPKLHRQYRSARCKSAGNIPLSPLAHTPSPTQSSPPPLPGHTVGSSNTTQTFPVKLHSSPPIIRPRPKSAEPPRSPLLKRVQSAEKLGSPLSSSSEKKGGIGVMRKHSLEVGHSDFRKDGFHCELGLQSLVEIEGENLSSPVRKLGRQESPLSRDALLAGRERDRDKERTGESSQVSEAKPGAVKETLPSGGITPPGSKKSPSVEASPRPPSTLQESCLAKPQTWQPPVASESKPSVVASIPSPLTTTSSPSAKTTDPSFIKEMGNYDQGSLTKDVQRQALGTTKPSCSVSTSGVINKDLLEKEGGKGTGKKEVKSDFGKTSTSVKPSMPCSDPGKTTSTEITKASKGPGDGECLKKSILDSHTRTLDVRARTAPSKGVVPSHPPQVQCSALGKLRQDKGLAPVGCYRGTLDWEDKCLLEVVEEHSPSPTPSPTGVPPDLPKTQLQSPGEKSGLATQLTNTGKSIGPVRGGTQEGPSAKDTTKSLEVTKACAPGRPDPASGSRPSTKGVSQSPTSTSLQVKAVITPKHGS</sequence>
<feature type="region of interest" description="Disordered" evidence="12">
    <location>
        <begin position="70"/>
        <end position="95"/>
    </location>
</feature>
<dbReference type="FunFam" id="1.20.1480.20:FF:000001">
    <property type="entry name" value="microtubule-associated serine/threonine-protein kinase 4 isoform X1"/>
    <property type="match status" value="1"/>
</dbReference>
<dbReference type="GO" id="GO:0000287">
    <property type="term" value="F:magnesium ion binding"/>
    <property type="evidence" value="ECO:0007669"/>
    <property type="project" value="InterPro"/>
</dbReference>
<feature type="compositionally biased region" description="Polar residues" evidence="12">
    <location>
        <begin position="1513"/>
        <end position="1533"/>
    </location>
</feature>
<evidence type="ECO:0000256" key="6">
    <source>
        <dbReference type="ARBA" id="ARBA00022741"/>
    </source>
</evidence>
<dbReference type="GO" id="GO:0004674">
    <property type="term" value="F:protein serine/threonine kinase activity"/>
    <property type="evidence" value="ECO:0007669"/>
    <property type="project" value="UniProtKB-KW"/>
</dbReference>
<dbReference type="EC" id="2.7.11.1" evidence="3"/>
<feature type="region of interest" description="Disordered" evidence="12">
    <location>
        <begin position="115"/>
        <end position="144"/>
    </location>
</feature>
<dbReference type="SUPFAM" id="SSF140482">
    <property type="entry name" value="MAST3 pre-PK domain-like"/>
    <property type="match status" value="1"/>
</dbReference>
<feature type="compositionally biased region" description="Low complexity" evidence="12">
    <location>
        <begin position="820"/>
        <end position="845"/>
    </location>
</feature>
<evidence type="ECO:0000313" key="17">
    <source>
        <dbReference type="Proteomes" id="UP000472262"/>
    </source>
</evidence>
<dbReference type="SUPFAM" id="SSF50156">
    <property type="entry name" value="PDZ domain-like"/>
    <property type="match status" value="1"/>
</dbReference>
<dbReference type="OMA" id="TNLYEGF"/>
<dbReference type="GO" id="GO:0007010">
    <property type="term" value="P:cytoskeleton organization"/>
    <property type="evidence" value="ECO:0007669"/>
    <property type="project" value="TreeGrafter"/>
</dbReference>
<feature type="region of interest" description="Disordered" evidence="12">
    <location>
        <begin position="818"/>
        <end position="848"/>
    </location>
</feature>
<dbReference type="Pfam" id="PF00069">
    <property type="entry name" value="Pkinase"/>
    <property type="match status" value="1"/>
</dbReference>
<evidence type="ECO:0000256" key="4">
    <source>
        <dbReference type="ARBA" id="ARBA00022527"/>
    </source>
</evidence>
<feature type="domain" description="PDZ" evidence="14">
    <location>
        <begin position="857"/>
        <end position="945"/>
    </location>
</feature>
<organism evidence="16 17">
    <name type="scientific">Sinocyclocheilus grahami</name>
    <name type="common">Dianchi golden-line fish</name>
    <name type="synonym">Barbus grahami</name>
    <dbReference type="NCBI Taxonomy" id="75366"/>
    <lineage>
        <taxon>Eukaryota</taxon>
        <taxon>Metazoa</taxon>
        <taxon>Chordata</taxon>
        <taxon>Craniata</taxon>
        <taxon>Vertebrata</taxon>
        <taxon>Euteleostomi</taxon>
        <taxon>Actinopterygii</taxon>
        <taxon>Neopterygii</taxon>
        <taxon>Teleostei</taxon>
        <taxon>Ostariophysi</taxon>
        <taxon>Cypriniformes</taxon>
        <taxon>Cyprinidae</taxon>
        <taxon>Cyprininae</taxon>
        <taxon>Sinocyclocheilus</taxon>
    </lineage>
</organism>
<dbReference type="InParanoid" id="A0A672LSB6"/>
<evidence type="ECO:0000256" key="2">
    <source>
        <dbReference type="ARBA" id="ARBA00009903"/>
    </source>
</evidence>
<feature type="compositionally biased region" description="Polar residues" evidence="12">
    <location>
        <begin position="1021"/>
        <end position="1035"/>
    </location>
</feature>
<feature type="compositionally biased region" description="Basic residues" evidence="12">
    <location>
        <begin position="957"/>
        <end position="969"/>
    </location>
</feature>
<feature type="compositionally biased region" description="Low complexity" evidence="12">
    <location>
        <begin position="991"/>
        <end position="1020"/>
    </location>
</feature>
<comment type="catalytic activity">
    <reaction evidence="10">
        <text>L-threonyl-[protein] + ATP = O-phospho-L-threonyl-[protein] + ADP + H(+)</text>
        <dbReference type="Rhea" id="RHEA:46608"/>
        <dbReference type="Rhea" id="RHEA-COMP:11060"/>
        <dbReference type="Rhea" id="RHEA-COMP:11605"/>
        <dbReference type="ChEBI" id="CHEBI:15378"/>
        <dbReference type="ChEBI" id="CHEBI:30013"/>
        <dbReference type="ChEBI" id="CHEBI:30616"/>
        <dbReference type="ChEBI" id="CHEBI:61977"/>
        <dbReference type="ChEBI" id="CHEBI:456216"/>
        <dbReference type="EC" id="2.7.11.1"/>
    </reaction>
</comment>
<dbReference type="Gene3D" id="1.10.510.10">
    <property type="entry name" value="Transferase(Phosphotransferase) domain 1"/>
    <property type="match status" value="1"/>
</dbReference>
<dbReference type="Gene3D" id="2.30.42.10">
    <property type="match status" value="1"/>
</dbReference>
<feature type="region of interest" description="Disordered" evidence="12">
    <location>
        <begin position="953"/>
        <end position="1070"/>
    </location>
</feature>
<dbReference type="FunFam" id="3.30.200.20:FF:000012">
    <property type="entry name" value="microtubule-associated serine/threonine-protein kinase 2 isoform X1"/>
    <property type="match status" value="1"/>
</dbReference>
<feature type="compositionally biased region" description="Polar residues" evidence="12">
    <location>
        <begin position="1338"/>
        <end position="1365"/>
    </location>
</feature>
<dbReference type="Pfam" id="PF00595">
    <property type="entry name" value="PDZ"/>
    <property type="match status" value="1"/>
</dbReference>
<dbReference type="InterPro" id="IPR011009">
    <property type="entry name" value="Kinase-like_dom_sf"/>
</dbReference>
<evidence type="ECO:0000259" key="13">
    <source>
        <dbReference type="PROSITE" id="PS50011"/>
    </source>
</evidence>
<name>A0A672LSB6_SINGR</name>
<dbReference type="Proteomes" id="UP000472262">
    <property type="component" value="Unassembled WGS sequence"/>
</dbReference>
<dbReference type="InterPro" id="IPR036034">
    <property type="entry name" value="PDZ_sf"/>
</dbReference>
<feature type="compositionally biased region" description="Polar residues" evidence="12">
    <location>
        <begin position="8"/>
        <end position="24"/>
    </location>
</feature>
<dbReference type="InterPro" id="IPR015022">
    <property type="entry name" value="MAST_pre-PK_dom"/>
</dbReference>
<feature type="compositionally biased region" description="Low complexity" evidence="12">
    <location>
        <begin position="128"/>
        <end position="144"/>
    </location>
</feature>
<comment type="catalytic activity">
    <reaction evidence="11">
        <text>L-seryl-[protein] + ATP = O-phospho-L-seryl-[protein] + ADP + H(+)</text>
        <dbReference type="Rhea" id="RHEA:17989"/>
        <dbReference type="Rhea" id="RHEA-COMP:9863"/>
        <dbReference type="Rhea" id="RHEA-COMP:11604"/>
        <dbReference type="ChEBI" id="CHEBI:15378"/>
        <dbReference type="ChEBI" id="CHEBI:29999"/>
        <dbReference type="ChEBI" id="CHEBI:30616"/>
        <dbReference type="ChEBI" id="CHEBI:83421"/>
        <dbReference type="ChEBI" id="CHEBI:456216"/>
        <dbReference type="EC" id="2.7.11.1"/>
    </reaction>
</comment>
<evidence type="ECO:0000256" key="9">
    <source>
        <dbReference type="ARBA" id="ARBA00022842"/>
    </source>
</evidence>
<feature type="compositionally biased region" description="Basic and acidic residues" evidence="12">
    <location>
        <begin position="970"/>
        <end position="979"/>
    </location>
</feature>
<reference evidence="16" key="2">
    <citation type="submission" date="2025-09" db="UniProtKB">
        <authorList>
            <consortium name="Ensembl"/>
        </authorList>
    </citation>
    <scope>IDENTIFICATION</scope>
</reference>
<feature type="compositionally biased region" description="Polar residues" evidence="12">
    <location>
        <begin position="1113"/>
        <end position="1122"/>
    </location>
</feature>
<dbReference type="SMART" id="SM00228">
    <property type="entry name" value="PDZ"/>
    <property type="match status" value="1"/>
</dbReference>
<evidence type="ECO:0000256" key="11">
    <source>
        <dbReference type="ARBA" id="ARBA00048679"/>
    </source>
</evidence>
<feature type="region of interest" description="Disordered" evidence="12">
    <location>
        <begin position="1492"/>
        <end position="1600"/>
    </location>
</feature>
<feature type="compositionally biased region" description="Low complexity" evidence="12">
    <location>
        <begin position="1036"/>
        <end position="1059"/>
    </location>
</feature>
<evidence type="ECO:0000256" key="3">
    <source>
        <dbReference type="ARBA" id="ARBA00012513"/>
    </source>
</evidence>
<keyword evidence="8" id="KW-0067">ATP-binding</keyword>
<dbReference type="PROSITE" id="PS51285">
    <property type="entry name" value="AGC_KINASE_CTER"/>
    <property type="match status" value="1"/>
</dbReference>
<keyword evidence="6" id="KW-0547">Nucleotide-binding</keyword>
<dbReference type="FunFam" id="2.30.42.10:FF:000008">
    <property type="entry name" value="microtubule-associated serine/threonine-protein kinase 4 isoform X2"/>
    <property type="match status" value="1"/>
</dbReference>
<keyword evidence="7" id="KW-0418">Kinase</keyword>
<feature type="region of interest" description="Disordered" evidence="12">
    <location>
        <begin position="1"/>
        <end position="48"/>
    </location>
</feature>
<keyword evidence="5" id="KW-0808">Transferase</keyword>
<dbReference type="InterPro" id="IPR001478">
    <property type="entry name" value="PDZ"/>
</dbReference>
<keyword evidence="4" id="KW-0723">Serine/threonine-protein kinase</keyword>
<dbReference type="PROSITE" id="PS50106">
    <property type="entry name" value="PDZ"/>
    <property type="match status" value="1"/>
</dbReference>
<dbReference type="InterPro" id="IPR050236">
    <property type="entry name" value="Ser_Thr_kinase_AGC"/>
</dbReference>
<evidence type="ECO:0000259" key="15">
    <source>
        <dbReference type="PROSITE" id="PS51285"/>
    </source>
</evidence>
<feature type="region of interest" description="Disordered" evidence="12">
    <location>
        <begin position="779"/>
        <end position="799"/>
    </location>
</feature>
<gene>
    <name evidence="16" type="primary">LOC107583192</name>
</gene>
<evidence type="ECO:0000259" key="14">
    <source>
        <dbReference type="PROSITE" id="PS50106"/>
    </source>
</evidence>
<feature type="domain" description="AGC-kinase C-terminal" evidence="15">
    <location>
        <begin position="559"/>
        <end position="627"/>
    </location>
</feature>
<dbReference type="Gene3D" id="1.20.1480.20">
    <property type="entry name" value="MAST3 pre-PK domain-like"/>
    <property type="match status" value="1"/>
</dbReference>
<proteinExistence type="inferred from homology"/>
<evidence type="ECO:0000256" key="12">
    <source>
        <dbReference type="SAM" id="MobiDB-lite"/>
    </source>
</evidence>
<feature type="region of interest" description="Disordered" evidence="12">
    <location>
        <begin position="714"/>
        <end position="748"/>
    </location>
</feature>
<feature type="compositionally biased region" description="Basic and acidic residues" evidence="12">
    <location>
        <begin position="1369"/>
        <end position="1388"/>
    </location>
</feature>
<feature type="compositionally biased region" description="Pro residues" evidence="12">
    <location>
        <begin position="1498"/>
        <end position="1510"/>
    </location>
</feature>
<dbReference type="SUPFAM" id="SSF56112">
    <property type="entry name" value="Protein kinase-like (PK-like)"/>
    <property type="match status" value="1"/>
</dbReference>
<feature type="domain" description="Protein kinase" evidence="13">
    <location>
        <begin position="205"/>
        <end position="558"/>
    </location>
</feature>
<feature type="compositionally biased region" description="Polar residues" evidence="12">
    <location>
        <begin position="1572"/>
        <end position="1589"/>
    </location>
</feature>
<dbReference type="InterPro" id="IPR023142">
    <property type="entry name" value="MAST_pre-PK_dom_sf"/>
</dbReference>
<keyword evidence="9" id="KW-0460">Magnesium</keyword>
<dbReference type="Ensembl" id="ENSSGRT00000029037.1">
    <property type="protein sequence ID" value="ENSSGRP00000026967.1"/>
    <property type="gene ID" value="ENSSGRG00000015521.1"/>
</dbReference>
<dbReference type="PANTHER" id="PTHR24356:SF150">
    <property type="entry name" value="MICROTUBULE-ASSOCIATED SERINE_THREONINE-PROTEIN KINASE 1"/>
    <property type="match status" value="1"/>
</dbReference>
<evidence type="ECO:0000256" key="10">
    <source>
        <dbReference type="ARBA" id="ARBA00047899"/>
    </source>
</evidence>
<dbReference type="CDD" id="cd23073">
    <property type="entry name" value="PDZ_MAST1"/>
    <property type="match status" value="1"/>
</dbReference>
<comment type="similarity">
    <text evidence="2">Belongs to the protein kinase superfamily. AGC Ser/Thr protein kinase family.</text>
</comment>
<dbReference type="Gene3D" id="3.30.200.20">
    <property type="entry name" value="Phosphorylase Kinase, domain 1"/>
    <property type="match status" value="2"/>
</dbReference>
<dbReference type="Pfam" id="PF08926">
    <property type="entry name" value="DUF1908"/>
    <property type="match status" value="1"/>
</dbReference>
<dbReference type="PROSITE" id="PS50011">
    <property type="entry name" value="PROTEIN_KINASE_DOM"/>
    <property type="match status" value="1"/>
</dbReference>
<keyword evidence="17" id="KW-1185">Reference proteome</keyword>
<feature type="region of interest" description="Disordered" evidence="12">
    <location>
        <begin position="636"/>
        <end position="657"/>
    </location>
</feature>
<dbReference type="PANTHER" id="PTHR24356">
    <property type="entry name" value="SERINE/THREONINE-PROTEIN KINASE"/>
    <property type="match status" value="1"/>
</dbReference>
<evidence type="ECO:0000313" key="16">
    <source>
        <dbReference type="Ensembl" id="ENSSGRP00000026967.1"/>
    </source>
</evidence>